<dbReference type="InterPro" id="IPR029058">
    <property type="entry name" value="AB_hydrolase_fold"/>
</dbReference>
<dbReference type="RefSeq" id="WP_120018453.1">
    <property type="nucleotide sequence ID" value="NZ_QZWZ01000049.1"/>
</dbReference>
<comment type="caution">
    <text evidence="1">The sequence shown here is derived from an EMBL/GenBank/DDBJ whole genome shotgun (WGS) entry which is preliminary data.</text>
</comment>
<dbReference type="PANTHER" id="PTHR36513:SF1">
    <property type="entry name" value="TRANSMEMBRANE PROTEIN"/>
    <property type="match status" value="1"/>
</dbReference>
<dbReference type="Proteomes" id="UP000272706">
    <property type="component" value="Unassembled WGS sequence"/>
</dbReference>
<accession>A0A3A5K106</accession>
<proteinExistence type="predicted"/>
<keyword evidence="2" id="KW-1185">Reference proteome</keyword>
<evidence type="ECO:0000313" key="2">
    <source>
        <dbReference type="Proteomes" id="UP000272706"/>
    </source>
</evidence>
<protein>
    <submittedName>
        <fullName evidence="1">Alpha/beta fold hydrolase</fullName>
    </submittedName>
</protein>
<dbReference type="InterPro" id="IPR010297">
    <property type="entry name" value="DUF900_hydrolase"/>
</dbReference>
<dbReference type="Pfam" id="PF05990">
    <property type="entry name" value="DUF900"/>
    <property type="match status" value="1"/>
</dbReference>
<reference evidence="1 2" key="1">
    <citation type="submission" date="2018-09" db="EMBL/GenBank/DDBJ databases">
        <title>Mesorhizobium carmichaelinearum sp. nov. isolated from Carmichaelinea spp. root nodules in New Zealand.</title>
        <authorList>
            <person name="De Meyer S.E."/>
        </authorList>
    </citation>
    <scope>NUCLEOTIDE SEQUENCE [LARGE SCALE GENOMIC DNA]</scope>
    <source>
        <strain evidence="1 2">ICMP19557</strain>
    </source>
</reference>
<gene>
    <name evidence="1" type="ORF">D3227_33645</name>
</gene>
<dbReference type="Gene3D" id="3.40.50.1820">
    <property type="entry name" value="alpha/beta hydrolase"/>
    <property type="match status" value="1"/>
</dbReference>
<dbReference type="SUPFAM" id="SSF53474">
    <property type="entry name" value="alpha/beta-Hydrolases"/>
    <property type="match status" value="1"/>
</dbReference>
<organism evidence="1 2">
    <name type="scientific">Mesorhizobium waimense</name>
    <dbReference type="NCBI Taxonomy" id="1300307"/>
    <lineage>
        <taxon>Bacteria</taxon>
        <taxon>Pseudomonadati</taxon>
        <taxon>Pseudomonadota</taxon>
        <taxon>Alphaproteobacteria</taxon>
        <taxon>Hyphomicrobiales</taxon>
        <taxon>Phyllobacteriaceae</taxon>
        <taxon>Mesorhizobium</taxon>
    </lineage>
</organism>
<dbReference type="EMBL" id="QZWZ01000049">
    <property type="protein sequence ID" value="RJT28764.1"/>
    <property type="molecule type" value="Genomic_DNA"/>
</dbReference>
<dbReference type="PIRSF" id="PIRSF033909">
    <property type="entry name" value="UCP033909"/>
    <property type="match status" value="1"/>
</dbReference>
<dbReference type="AlphaFoldDB" id="A0A3A5K106"/>
<name>A0A3A5K106_9HYPH</name>
<evidence type="ECO:0000313" key="1">
    <source>
        <dbReference type="EMBL" id="RJT28764.1"/>
    </source>
</evidence>
<sequence length="276" mass="30727">MIPADPKREFATISATVLTRDAMISNLHARLTRAPSRKVLVFVHGYNNRFDDAVFRFAQIVHDSGTKYVPVLFTWPSRGKLLAYGYDRESANYSRDALEATLKYLVQDSSVSLAHSMGNWITLEALRQMAIRNRGISSKIKNVMLASPDVDVDVFHTQLVSMGVRRPRLTLFVSNDDKALKASQWLWVSTARLGTIDPKVDPYKDFLETGGIDVVDLSKIDTTGQLNHGKFSESLEVIRLIGRQLATGQPVTDQHLSLEDRIVAGIDSKLSGSVIP</sequence>
<dbReference type="OrthoDB" id="9797755at2"/>
<dbReference type="InterPro" id="IPR014586">
    <property type="entry name" value="UCP033909"/>
</dbReference>
<dbReference type="PANTHER" id="PTHR36513">
    <property type="entry name" value="ABC TRANSMEMBRANE TYPE-1 DOMAIN-CONTAINING PROTEIN"/>
    <property type="match status" value="1"/>
</dbReference>
<dbReference type="GO" id="GO:0016787">
    <property type="term" value="F:hydrolase activity"/>
    <property type="evidence" value="ECO:0007669"/>
    <property type="project" value="UniProtKB-KW"/>
</dbReference>
<keyword evidence="1" id="KW-0378">Hydrolase</keyword>